<dbReference type="AlphaFoldDB" id="A0A9X3IB09"/>
<dbReference type="Pfam" id="PF03572">
    <property type="entry name" value="Peptidase_S41"/>
    <property type="match status" value="1"/>
</dbReference>
<organism evidence="2 3">
    <name type="scientific">Pedobacter agri</name>
    <dbReference type="NCBI Taxonomy" id="454586"/>
    <lineage>
        <taxon>Bacteria</taxon>
        <taxon>Pseudomonadati</taxon>
        <taxon>Bacteroidota</taxon>
        <taxon>Sphingobacteriia</taxon>
        <taxon>Sphingobacteriales</taxon>
        <taxon>Sphingobacteriaceae</taxon>
        <taxon>Pedobacter</taxon>
    </lineage>
</organism>
<evidence type="ECO:0000313" key="2">
    <source>
        <dbReference type="EMBL" id="MCX3267492.1"/>
    </source>
</evidence>
<accession>A0A9X3IB09</accession>
<sequence>MLATTGGITACDSCSYKIADSLKLNYTPPLEDLNISSKNLKHLRYILKNFRKVNSYHVQTSPRGTPNPSFVNEAAFSQMELPDVNYRLLTLIRYWNIINYFYPYKYTLDDNWQNSLSKLIPMFVSARTKAEYHKAVLLMSAAISDSHASTIKGISIENVLAANRQSPTIILPMSLVLKDGITYIKDIDSSFAEKSNIRRGARILSVNNTIIDSLVARLYTIVGGSNKGFKDSFISRNNLLANSFVVKGKVSMITQSELKKNETLLEYNMKDYIPFFRKVYTYKMPNFSRAANYMIRDSILYIDPSRLDTAFLGNLSKTIESLKTVIVDFRPYPKYQSAARLLQILSSNKNSGVKFQWMDLTNPGVMEKPVVQSVVGQNKFKGRVIVLVDEQSLSQSEFWAMQYRKCTSTSIVVGRPTAGADGDISEVALPGNLTAYFSGIRINYPDGSETQRIGIQPNIKVQFNIKDELDGRDTILEEALKY</sequence>
<dbReference type="Gene3D" id="3.90.226.10">
    <property type="entry name" value="2-enoyl-CoA Hydratase, Chain A, domain 1"/>
    <property type="match status" value="1"/>
</dbReference>
<dbReference type="Proteomes" id="UP001142592">
    <property type="component" value="Unassembled WGS sequence"/>
</dbReference>
<dbReference type="InterPro" id="IPR029045">
    <property type="entry name" value="ClpP/crotonase-like_dom_sf"/>
</dbReference>
<comment type="caution">
    <text evidence="2">The sequence shown here is derived from an EMBL/GenBank/DDBJ whole genome shotgun (WGS) entry which is preliminary data.</text>
</comment>
<dbReference type="RefSeq" id="WP_010602271.1">
    <property type="nucleotide sequence ID" value="NZ_JAPJUH010000008.1"/>
</dbReference>
<feature type="domain" description="Tail specific protease" evidence="1">
    <location>
        <begin position="368"/>
        <end position="461"/>
    </location>
</feature>
<keyword evidence="3" id="KW-1185">Reference proteome</keyword>
<proteinExistence type="predicted"/>
<dbReference type="GO" id="GO:0006508">
    <property type="term" value="P:proteolysis"/>
    <property type="evidence" value="ECO:0007669"/>
    <property type="project" value="InterPro"/>
</dbReference>
<dbReference type="InterPro" id="IPR005151">
    <property type="entry name" value="Tail-specific_protease"/>
</dbReference>
<dbReference type="EMBL" id="JAPJUH010000008">
    <property type="protein sequence ID" value="MCX3267492.1"/>
    <property type="molecule type" value="Genomic_DNA"/>
</dbReference>
<dbReference type="SUPFAM" id="SSF52096">
    <property type="entry name" value="ClpP/crotonase"/>
    <property type="match status" value="1"/>
</dbReference>
<dbReference type="GO" id="GO:0008236">
    <property type="term" value="F:serine-type peptidase activity"/>
    <property type="evidence" value="ECO:0007669"/>
    <property type="project" value="InterPro"/>
</dbReference>
<protein>
    <submittedName>
        <fullName evidence="2">S41 family peptidase</fullName>
    </submittedName>
</protein>
<name>A0A9X3IB09_9SPHI</name>
<evidence type="ECO:0000259" key="1">
    <source>
        <dbReference type="Pfam" id="PF03572"/>
    </source>
</evidence>
<reference evidence="2" key="1">
    <citation type="submission" date="2022-11" db="EMBL/GenBank/DDBJ databases">
        <authorList>
            <person name="Graham C."/>
            <person name="Newman J.D."/>
        </authorList>
    </citation>
    <scope>NUCLEOTIDE SEQUENCE</scope>
    <source>
        <strain evidence="2">DSM 19486</strain>
    </source>
</reference>
<evidence type="ECO:0000313" key="3">
    <source>
        <dbReference type="Proteomes" id="UP001142592"/>
    </source>
</evidence>
<gene>
    <name evidence="2" type="ORF">OQZ29_22215</name>
</gene>